<evidence type="ECO:0000313" key="1">
    <source>
        <dbReference type="EMBL" id="MFC2974458.1"/>
    </source>
</evidence>
<dbReference type="EMBL" id="JBHRSJ010000035">
    <property type="protein sequence ID" value="MFC2974458.1"/>
    <property type="molecule type" value="Genomic_DNA"/>
</dbReference>
<dbReference type="Gene3D" id="3.30.300.250">
    <property type="match status" value="1"/>
</dbReference>
<name>A0ABV7AZ74_9GAMM</name>
<sequence>MQKQVMGLVAAAFVSGMALGGALGYFAAGKGEQGDTSAAGKQLTTAELTERLGDEASELKETLPKMADAETEWFDVTVGPGAVTTYWYRLVNYNGDGLNSEKFKANVESSLTKQVCAEPSMRENIGYGTTYRFNYVGKDRIKVAELEVDRQKCGF</sequence>
<gene>
    <name evidence="1" type="ORF">ACFOJE_19880</name>
</gene>
<dbReference type="RefSeq" id="WP_377816676.1">
    <property type="nucleotide sequence ID" value="NZ_JBHRSJ010000035.1"/>
</dbReference>
<proteinExistence type="predicted"/>
<organism evidence="1 2">
    <name type="scientific">Azotobacter bryophylli</name>
    <dbReference type="NCBI Taxonomy" id="1986537"/>
    <lineage>
        <taxon>Bacteria</taxon>
        <taxon>Pseudomonadati</taxon>
        <taxon>Pseudomonadota</taxon>
        <taxon>Gammaproteobacteria</taxon>
        <taxon>Pseudomonadales</taxon>
        <taxon>Pseudomonadaceae</taxon>
        <taxon>Azotobacter</taxon>
    </lineage>
</organism>
<evidence type="ECO:0000313" key="2">
    <source>
        <dbReference type="Proteomes" id="UP001595457"/>
    </source>
</evidence>
<accession>A0ABV7AZ74</accession>
<comment type="caution">
    <text evidence="1">The sequence shown here is derived from an EMBL/GenBank/DDBJ whole genome shotgun (WGS) entry which is preliminary data.</text>
</comment>
<keyword evidence="2" id="KW-1185">Reference proteome</keyword>
<protein>
    <submittedName>
        <fullName evidence="1">Uncharacterized protein</fullName>
    </submittedName>
</protein>
<reference evidence="2" key="1">
    <citation type="journal article" date="2019" name="Int. J. Syst. Evol. Microbiol.">
        <title>The Global Catalogue of Microorganisms (GCM) 10K type strain sequencing project: providing services to taxonomists for standard genome sequencing and annotation.</title>
        <authorList>
            <consortium name="The Broad Institute Genomics Platform"/>
            <consortium name="The Broad Institute Genome Sequencing Center for Infectious Disease"/>
            <person name="Wu L."/>
            <person name="Ma J."/>
        </authorList>
    </citation>
    <scope>NUCLEOTIDE SEQUENCE [LARGE SCALE GENOMIC DNA]</scope>
    <source>
        <strain evidence="2">KCTC 62195</strain>
    </source>
</reference>
<dbReference type="Proteomes" id="UP001595457">
    <property type="component" value="Unassembled WGS sequence"/>
</dbReference>